<gene>
    <name evidence="3" type="ORF">SASPL_140315</name>
</gene>
<dbReference type="GO" id="GO:0043531">
    <property type="term" value="F:ADP binding"/>
    <property type="evidence" value="ECO:0007669"/>
    <property type="project" value="InterPro"/>
</dbReference>
<dbReference type="PANTHER" id="PTHR36766">
    <property type="entry name" value="PLANT BROAD-SPECTRUM MILDEW RESISTANCE PROTEIN RPW8"/>
    <property type="match status" value="1"/>
</dbReference>
<dbReference type="Proteomes" id="UP000298416">
    <property type="component" value="Unassembled WGS sequence"/>
</dbReference>
<evidence type="ECO:0000313" key="3">
    <source>
        <dbReference type="EMBL" id="KAG6398844.1"/>
    </source>
</evidence>
<dbReference type="GO" id="GO:0006952">
    <property type="term" value="P:defense response"/>
    <property type="evidence" value="ECO:0007669"/>
    <property type="project" value="UniProtKB-KW"/>
</dbReference>
<protein>
    <recommendedName>
        <fullName evidence="2">NB-ARC domain-containing protein</fullName>
    </recommendedName>
</protein>
<dbReference type="AlphaFoldDB" id="A0A8X8WRR2"/>
<sequence length="177" mass="19698">MLTQTHPQEEEEEPTFIIHVLLGMGGMGKTALAREVFNDERKIISTLTPSYTGHGVQNRESILKKLQEALKDQNYLLVLDGVWSGDVQEWEGFMNSMSVVTSTIGNGITITTMSQKVASTVKPFHIHKLHGLSDDWSIIKAKGFDGNGEVPPEFERIGSVESWDLGRLEQLMLDVSV</sequence>
<name>A0A8X8WRR2_SALSN</name>
<comment type="caution">
    <text evidence="3">The sequence shown here is derived from an EMBL/GenBank/DDBJ whole genome shotgun (WGS) entry which is preliminary data.</text>
</comment>
<evidence type="ECO:0000313" key="4">
    <source>
        <dbReference type="Proteomes" id="UP000298416"/>
    </source>
</evidence>
<reference evidence="3" key="1">
    <citation type="submission" date="2018-01" db="EMBL/GenBank/DDBJ databases">
        <authorList>
            <person name="Mao J.F."/>
        </authorList>
    </citation>
    <scope>NUCLEOTIDE SEQUENCE</scope>
    <source>
        <strain evidence="3">Huo1</strain>
        <tissue evidence="3">Leaf</tissue>
    </source>
</reference>
<organism evidence="3">
    <name type="scientific">Salvia splendens</name>
    <name type="common">Scarlet sage</name>
    <dbReference type="NCBI Taxonomy" id="180675"/>
    <lineage>
        <taxon>Eukaryota</taxon>
        <taxon>Viridiplantae</taxon>
        <taxon>Streptophyta</taxon>
        <taxon>Embryophyta</taxon>
        <taxon>Tracheophyta</taxon>
        <taxon>Spermatophyta</taxon>
        <taxon>Magnoliopsida</taxon>
        <taxon>eudicotyledons</taxon>
        <taxon>Gunneridae</taxon>
        <taxon>Pentapetalae</taxon>
        <taxon>asterids</taxon>
        <taxon>lamiids</taxon>
        <taxon>Lamiales</taxon>
        <taxon>Lamiaceae</taxon>
        <taxon>Nepetoideae</taxon>
        <taxon>Mentheae</taxon>
        <taxon>Salviinae</taxon>
        <taxon>Salvia</taxon>
        <taxon>Salvia subgen. Calosphace</taxon>
        <taxon>core Calosphace</taxon>
    </lineage>
</organism>
<evidence type="ECO:0000259" key="2">
    <source>
        <dbReference type="Pfam" id="PF00931"/>
    </source>
</evidence>
<dbReference type="Pfam" id="PF00931">
    <property type="entry name" value="NB-ARC"/>
    <property type="match status" value="1"/>
</dbReference>
<accession>A0A8X8WRR2</accession>
<dbReference type="PANTHER" id="PTHR36766:SF70">
    <property type="entry name" value="DISEASE RESISTANCE PROTEIN RGA4"/>
    <property type="match status" value="1"/>
</dbReference>
<reference evidence="3" key="2">
    <citation type="submission" date="2020-08" db="EMBL/GenBank/DDBJ databases">
        <title>Plant Genome Project.</title>
        <authorList>
            <person name="Zhang R.-G."/>
        </authorList>
    </citation>
    <scope>NUCLEOTIDE SEQUENCE</scope>
    <source>
        <strain evidence="3">Huo1</strain>
        <tissue evidence="3">Leaf</tissue>
    </source>
</reference>
<feature type="domain" description="NB-ARC" evidence="2">
    <location>
        <begin position="42"/>
        <end position="146"/>
    </location>
</feature>
<dbReference type="SUPFAM" id="SSF52540">
    <property type="entry name" value="P-loop containing nucleoside triphosphate hydrolases"/>
    <property type="match status" value="1"/>
</dbReference>
<dbReference type="EMBL" id="PNBA02000015">
    <property type="protein sequence ID" value="KAG6398844.1"/>
    <property type="molecule type" value="Genomic_DNA"/>
</dbReference>
<proteinExistence type="predicted"/>
<dbReference type="InterPro" id="IPR002182">
    <property type="entry name" value="NB-ARC"/>
</dbReference>
<keyword evidence="4" id="KW-1185">Reference proteome</keyword>
<evidence type="ECO:0000256" key="1">
    <source>
        <dbReference type="ARBA" id="ARBA00022821"/>
    </source>
</evidence>
<keyword evidence="1" id="KW-0611">Plant defense</keyword>
<dbReference type="InterPro" id="IPR027417">
    <property type="entry name" value="P-loop_NTPase"/>
</dbReference>
<dbReference type="Gene3D" id="3.40.50.300">
    <property type="entry name" value="P-loop containing nucleotide triphosphate hydrolases"/>
    <property type="match status" value="2"/>
</dbReference>